<accession>A0ABS2EID5</accession>
<keyword evidence="3" id="KW-1185">Reference proteome</keyword>
<dbReference type="Proteomes" id="UP000775686">
    <property type="component" value="Unassembled WGS sequence"/>
</dbReference>
<evidence type="ECO:0000313" key="3">
    <source>
        <dbReference type="Proteomes" id="UP000775686"/>
    </source>
</evidence>
<gene>
    <name evidence="2" type="ORF">H6A32_10510</name>
</gene>
<name>A0ABS2EID5_9FIRM</name>
<organism evidence="2 3">
    <name type="scientific">Drancourtella massiliensis</name>
    <dbReference type="NCBI Taxonomy" id="1632013"/>
    <lineage>
        <taxon>Bacteria</taxon>
        <taxon>Bacillati</taxon>
        <taxon>Bacillota</taxon>
        <taxon>Clostridia</taxon>
        <taxon>Eubacteriales</taxon>
        <taxon>Oscillospiraceae</taxon>
        <taxon>Drancourtella</taxon>
    </lineage>
</organism>
<evidence type="ECO:0000256" key="1">
    <source>
        <dbReference type="SAM" id="MobiDB-lite"/>
    </source>
</evidence>
<comment type="caution">
    <text evidence="2">The sequence shown here is derived from an EMBL/GenBank/DDBJ whole genome shotgun (WGS) entry which is preliminary data.</text>
</comment>
<reference evidence="2 3" key="1">
    <citation type="journal article" date="2021" name="Sci. Rep.">
        <title>The distribution of antibiotic resistance genes in chicken gut microbiota commensals.</title>
        <authorList>
            <person name="Juricova H."/>
            <person name="Matiasovicova J."/>
            <person name="Kubasova T."/>
            <person name="Cejkova D."/>
            <person name="Rychlik I."/>
        </authorList>
    </citation>
    <scope>NUCLEOTIDE SEQUENCE [LARGE SCALE GENOMIC DNA]</scope>
    <source>
        <strain evidence="2 3">An770</strain>
    </source>
</reference>
<dbReference type="EMBL" id="JACJKH010000018">
    <property type="protein sequence ID" value="MBM6744730.1"/>
    <property type="molecule type" value="Genomic_DNA"/>
</dbReference>
<proteinExistence type="predicted"/>
<protein>
    <submittedName>
        <fullName evidence="2">Rpn family recombination-promoting nuclease/putative transposase</fullName>
    </submittedName>
</protein>
<evidence type="ECO:0000313" key="2">
    <source>
        <dbReference type="EMBL" id="MBM6744730.1"/>
    </source>
</evidence>
<sequence>MSQQENQNKPVNKKYKDTLFRMIFREKENLLELYNALNHTDYTDPEKIEITTLEDVIYVGMKNDVSFLLFCTMNLYEHQSTPNPNMPLRGFIYLARIYQNYIKQTDANIYGKTLIPLPVPKYVVFYNGNQAEADYQELCLSDAFLPTESSEEKPAVECRAVMLNINLGHNKELMEKCRALWEYAYFVNEVKENLKNGAPIESAVAEARKACIDKDILKEFLEKNSSEVEDVILEEFDREWYEKKVREESQRIGLEEGRKQGLKEGLKEGRKEGRKEGIKEGRKEGRKEGIQEGIKEGEQRVLQLCQKLLEEGRNEELSRIAEDEKLREELYREYGL</sequence>
<feature type="region of interest" description="Disordered" evidence="1">
    <location>
        <begin position="263"/>
        <end position="292"/>
    </location>
</feature>
<dbReference type="RefSeq" id="WP_204864311.1">
    <property type="nucleotide sequence ID" value="NZ_JACJKH010000018.1"/>
</dbReference>